<evidence type="ECO:0000256" key="1">
    <source>
        <dbReference type="SAM" id="MobiDB-lite"/>
    </source>
</evidence>
<sequence length="112" mass="12289">MATTKKQVKMSASGSHANGSHAKGTSRRWSAKVNTESTYPEEGLFRQDAATIARRLASKKVSPKGPASGMRMLVFFENRAGKSLSPTRRKVLEHAKELLHEKVVAARKKRAA</sequence>
<proteinExistence type="predicted"/>
<dbReference type="AlphaFoldDB" id="A0A5B9E9F2"/>
<dbReference type="Proteomes" id="UP000321820">
    <property type="component" value="Chromosome"/>
</dbReference>
<evidence type="ECO:0000313" key="2">
    <source>
        <dbReference type="EMBL" id="QEE27240.1"/>
    </source>
</evidence>
<dbReference type="KEGG" id="talb:FTW19_03960"/>
<feature type="region of interest" description="Disordered" evidence="1">
    <location>
        <begin position="1"/>
        <end position="40"/>
    </location>
</feature>
<accession>A0A5B9E9F2</accession>
<organism evidence="2 3">
    <name type="scientific">Terriglobus albidus</name>
    <dbReference type="NCBI Taxonomy" id="1592106"/>
    <lineage>
        <taxon>Bacteria</taxon>
        <taxon>Pseudomonadati</taxon>
        <taxon>Acidobacteriota</taxon>
        <taxon>Terriglobia</taxon>
        <taxon>Terriglobales</taxon>
        <taxon>Acidobacteriaceae</taxon>
        <taxon>Terriglobus</taxon>
    </lineage>
</organism>
<gene>
    <name evidence="2" type="ORF">FTW19_03960</name>
</gene>
<evidence type="ECO:0000313" key="3">
    <source>
        <dbReference type="Proteomes" id="UP000321820"/>
    </source>
</evidence>
<dbReference type="EMBL" id="CP042806">
    <property type="protein sequence ID" value="QEE27240.1"/>
    <property type="molecule type" value="Genomic_DNA"/>
</dbReference>
<name>A0A5B9E9F2_9BACT</name>
<reference evidence="2 3" key="1">
    <citation type="submission" date="2019-08" db="EMBL/GenBank/DDBJ databases">
        <title>Complete genome sequence of Terriglobus albidus strain ORNL.</title>
        <authorList>
            <person name="Podar M."/>
        </authorList>
    </citation>
    <scope>NUCLEOTIDE SEQUENCE [LARGE SCALE GENOMIC DNA]</scope>
    <source>
        <strain evidence="2 3">ORNL</strain>
    </source>
</reference>
<dbReference type="OrthoDB" id="9807263at2"/>
<dbReference type="Pfam" id="PF11373">
    <property type="entry name" value="DUF3175"/>
    <property type="match status" value="1"/>
</dbReference>
<dbReference type="InterPro" id="IPR021513">
    <property type="entry name" value="Phage_RSL1_Orf186"/>
</dbReference>
<feature type="compositionally biased region" description="Low complexity" evidence="1">
    <location>
        <begin position="11"/>
        <end position="22"/>
    </location>
</feature>
<keyword evidence="3" id="KW-1185">Reference proteome</keyword>
<dbReference type="RefSeq" id="WP_147646433.1">
    <property type="nucleotide sequence ID" value="NZ_CP042806.1"/>
</dbReference>
<protein>
    <submittedName>
        <fullName evidence="2">DUF3175 domain-containing protein</fullName>
    </submittedName>
</protein>